<sequence>MECPTSITNLLNYGVLPKKWSELSVLLSDSINSLEQLLLSSNLKELSIDVKEDYPFSSDRNAVMEKTKLSIISETLDSLKLLYNNYERCNGADMQSRLHNGLQIDRKLRTRLEHIVKKCYDTFDSLNNNTKSPYDLVDILDPEYFKQSLKTHPTNDPHGRAILFIELAQSELGIIKESSKTNEMKKVILTSYLDKLKTFNGQITSSPFVTTTSSSKKKSKSSKSNEIDKICEILRKCQRLIKDVYGLIQISTFKDSLNESDEIFNVINEKGCDASPDVCEFLETVKTYWIKRDCVNITDAMCRSSALRRLNTILKSLKKFNSFEDDLECSFVILGLKNVATDTIHLDAAFRKVFNQAYYLTFKGLPKPRVDVPPNFVRDDPVYEEIYEKPYNALFIVYFHILEYYQYMESLDWNPFQYRKPWNLHYYLGELRWLIEAALDASFKQNESYKISLDLADRYLMTKQKIHYDRETLEYRFDRFKPEKPYKFQEIYKILHSQRPDYKRRWALRDQLTVRFDSLISELNRKVTNRGQLIVFERAMSMMKRSIYLFRIIRYAGHPCHEDKFNKLIEQAVNEYFYASEIVVKLLDLLRPNRRITFSFSANGPFTKKIDSIGLKVKNEFMETVNSQMKTLRIQIRDKEADLESVKHEKTQLKYLQSILNRIKLIPIEDLEMTDEDNIKILREIIEEYEFKIINYGPMECPTIITNLLNYGVLPEKWSDLSVLLNETIISLEQLLLSSNLKELSIDVKEDYPFSSDRDAVIEKTKLSVISETLDSLKLLYNNLERRNGIHIKSFELTKREIDSNLRKRLKQLIKNCYDTFASLNNGAKSPYDLEAILDPDYFKQSLKTHPTNDLHGRAILFIKLAQSELEIIKESSETNEMQKVILTSYLDKLKTLNDPITSTSLVTTTSSSKKKSKSSKSNEIDKICEIMRKCQRLIKDVYGLMQFSNFKDYLNESDEIFNVINEKGCDAISDVCEFIEKIKADWIERDSENMTRATIRSIVLRRLNVNLKLTKKFGLCKDDLGSSNMILGLKNITTDILHIDVSFGDIYNGAYFLTFSRSPGTKPRIDVPSNFFRVDPVYEEIYEQPLNAFFIVYFHILKYYQFLESLDWNPFQYRKPWKLIDYLCDMQWDIEVIFDLNLNQDESYQISLDYADHYLMTKQKIHYDRETLEYRFDRFKPLKPYKFTEIIRVFKSQRRYKRWDFEKVLVNKFDGLISQLNRKVTNRGQLIIFERAMAMMKRSIYLFKIIREVDQKDQSENIFDRLIEQAVNEYMYAAEIAVKLLDLLRPNRRVTISFSANGPFTKKIDSIGLKVKDEFMETVNSQMKALKIQIRDKEADLESVKHEKTQLKYLQSILNRSKLIPIAELGMTDEDNIEILREIIEEYEFTIINYGPVEIS</sequence>
<accession>T1JYH6</accession>
<evidence type="ECO:0000256" key="1">
    <source>
        <dbReference type="SAM" id="Coils"/>
    </source>
</evidence>
<feature type="coiled-coil region" evidence="1">
    <location>
        <begin position="622"/>
        <end position="649"/>
    </location>
</feature>
<dbReference type="EMBL" id="CAEY01001107">
    <property type="status" value="NOT_ANNOTATED_CDS"/>
    <property type="molecule type" value="Genomic_DNA"/>
</dbReference>
<proteinExistence type="predicted"/>
<evidence type="ECO:0000313" key="2">
    <source>
        <dbReference type="EnsemblMetazoa" id="tetur03g00400.1"/>
    </source>
</evidence>
<evidence type="ECO:0000313" key="3">
    <source>
        <dbReference type="Proteomes" id="UP000015104"/>
    </source>
</evidence>
<name>T1JYH6_TETUR</name>
<feature type="coiled-coil region" evidence="1">
    <location>
        <begin position="1321"/>
        <end position="1348"/>
    </location>
</feature>
<protein>
    <submittedName>
        <fullName evidence="2">Uncharacterized protein</fullName>
    </submittedName>
</protein>
<dbReference type="EnsemblMetazoa" id="tetur03g00400.1">
    <property type="protein sequence ID" value="tetur03g00400.1"/>
    <property type="gene ID" value="tetur03g00400"/>
</dbReference>
<reference evidence="2" key="2">
    <citation type="submission" date="2015-06" db="UniProtKB">
        <authorList>
            <consortium name="EnsemblMetazoa"/>
        </authorList>
    </citation>
    <scope>IDENTIFICATION</scope>
</reference>
<organism evidence="2 3">
    <name type="scientific">Tetranychus urticae</name>
    <name type="common">Two-spotted spider mite</name>
    <dbReference type="NCBI Taxonomy" id="32264"/>
    <lineage>
        <taxon>Eukaryota</taxon>
        <taxon>Metazoa</taxon>
        <taxon>Ecdysozoa</taxon>
        <taxon>Arthropoda</taxon>
        <taxon>Chelicerata</taxon>
        <taxon>Arachnida</taxon>
        <taxon>Acari</taxon>
        <taxon>Acariformes</taxon>
        <taxon>Trombidiformes</taxon>
        <taxon>Prostigmata</taxon>
        <taxon>Eleutherengona</taxon>
        <taxon>Raphignathae</taxon>
        <taxon>Tetranychoidea</taxon>
        <taxon>Tetranychidae</taxon>
        <taxon>Tetranychus</taxon>
    </lineage>
</organism>
<dbReference type="HOGENOM" id="CLU_254311_0_0_1"/>
<dbReference type="Proteomes" id="UP000015104">
    <property type="component" value="Unassembled WGS sequence"/>
</dbReference>
<keyword evidence="1" id="KW-0175">Coiled coil</keyword>
<keyword evidence="3" id="KW-1185">Reference proteome</keyword>
<reference evidence="3" key="1">
    <citation type="submission" date="2011-08" db="EMBL/GenBank/DDBJ databases">
        <authorList>
            <person name="Rombauts S."/>
        </authorList>
    </citation>
    <scope>NUCLEOTIDE SEQUENCE</scope>
    <source>
        <strain evidence="3">London</strain>
    </source>
</reference>